<gene>
    <name evidence="1" type="ORF">M9R61_08355</name>
</gene>
<name>A0A9X3RAN4_9BACI</name>
<proteinExistence type="predicted"/>
<protein>
    <submittedName>
        <fullName evidence="1">Uncharacterized protein</fullName>
    </submittedName>
</protein>
<organism evidence="1 2">
    <name type="scientific">Psychrobacillus psychrodurans</name>
    <dbReference type="NCBI Taxonomy" id="126157"/>
    <lineage>
        <taxon>Bacteria</taxon>
        <taxon>Bacillati</taxon>
        <taxon>Bacillota</taxon>
        <taxon>Bacilli</taxon>
        <taxon>Bacillales</taxon>
        <taxon>Bacillaceae</taxon>
        <taxon>Psychrobacillus</taxon>
    </lineage>
</organism>
<accession>A0A9X3RAN4</accession>
<dbReference type="EMBL" id="JAMKBI010000005">
    <property type="protein sequence ID" value="MCZ8533343.1"/>
    <property type="molecule type" value="Genomic_DNA"/>
</dbReference>
<dbReference type="InterPro" id="IPR016767">
    <property type="entry name" value="UCP019853"/>
</dbReference>
<dbReference type="PIRSF" id="PIRSF019853">
    <property type="entry name" value="UCP019853"/>
    <property type="match status" value="1"/>
</dbReference>
<evidence type="ECO:0000313" key="1">
    <source>
        <dbReference type="EMBL" id="MCZ8533343.1"/>
    </source>
</evidence>
<dbReference type="RefSeq" id="WP_269921742.1">
    <property type="nucleotide sequence ID" value="NZ_JAMKBI010000005.1"/>
</dbReference>
<dbReference type="Proteomes" id="UP001152172">
    <property type="component" value="Unassembled WGS sequence"/>
</dbReference>
<dbReference type="AlphaFoldDB" id="A0A9X3RAN4"/>
<sequence>MVYTARVKRLDPQIEEEVTIEIEGIEFTGFAFICPYEIEVGKSYPVSIGFTILNELMIREIQGEKKEIERIGLGYEYYIRGLLHEDRIDAVLDFTDDDEYFSDYPELMDKYIEIKVDRISIEFLRTTTELKGEEV</sequence>
<evidence type="ECO:0000313" key="2">
    <source>
        <dbReference type="Proteomes" id="UP001152172"/>
    </source>
</evidence>
<keyword evidence="2" id="KW-1185">Reference proteome</keyword>
<comment type="caution">
    <text evidence="1">The sequence shown here is derived from an EMBL/GenBank/DDBJ whole genome shotgun (WGS) entry which is preliminary data.</text>
</comment>
<reference evidence="1" key="1">
    <citation type="submission" date="2022-05" db="EMBL/GenBank/DDBJ databases">
        <authorList>
            <person name="Colautti A."/>
            <person name="Iacumin L."/>
        </authorList>
    </citation>
    <scope>NUCLEOTIDE SEQUENCE</scope>
    <source>
        <strain evidence="1">DSM 30747</strain>
    </source>
</reference>